<dbReference type="AlphaFoldDB" id="A0A5S3NBU8"/>
<proteinExistence type="predicted"/>
<evidence type="ECO:0000313" key="2">
    <source>
        <dbReference type="Proteomes" id="UP000307140"/>
    </source>
</evidence>
<keyword evidence="2" id="KW-1185">Reference proteome</keyword>
<sequence length="121" mass="14429">MEEPNLQPLRITSGWNVEWNLFYEVDPKEETLTYLDSSSLLHLNNYSLMRAINLDFRPENDINGQFYLRVINLKKVENPKTKKIDYDGDWENLYFEFSSKSRIEIVQEIERLVVQIPPFKG</sequence>
<gene>
    <name evidence="1" type="ORF">FDT66_06440</name>
</gene>
<dbReference type="EMBL" id="VANR01000003">
    <property type="protein sequence ID" value="TMM30396.1"/>
    <property type="molecule type" value="Genomic_DNA"/>
</dbReference>
<name>A0A5S3NBU8_9FLAO</name>
<dbReference type="OrthoDB" id="3532550at2"/>
<comment type="caution">
    <text evidence="1">The sequence shown here is derived from an EMBL/GenBank/DDBJ whole genome shotgun (WGS) entry which is preliminary data.</text>
</comment>
<organism evidence="1 2">
    <name type="scientific">Polaribacter aestuariivivens</name>
    <dbReference type="NCBI Taxonomy" id="2304626"/>
    <lineage>
        <taxon>Bacteria</taxon>
        <taxon>Pseudomonadati</taxon>
        <taxon>Bacteroidota</taxon>
        <taxon>Flavobacteriia</taxon>
        <taxon>Flavobacteriales</taxon>
        <taxon>Flavobacteriaceae</taxon>
    </lineage>
</organism>
<evidence type="ECO:0000313" key="1">
    <source>
        <dbReference type="EMBL" id="TMM30396.1"/>
    </source>
</evidence>
<dbReference type="RefSeq" id="WP_138535348.1">
    <property type="nucleotide sequence ID" value="NZ_VANR01000003.1"/>
</dbReference>
<reference evidence="1 2" key="1">
    <citation type="submission" date="2019-05" db="EMBL/GenBank/DDBJ databases">
        <title>Polaribacter aestuariivivens sp. nov., isolated from a tidal flat.</title>
        <authorList>
            <person name="Yoon J.-H."/>
        </authorList>
    </citation>
    <scope>NUCLEOTIDE SEQUENCE [LARGE SCALE GENOMIC DNA]</scope>
    <source>
        <strain evidence="1 2">DBTF-3</strain>
    </source>
</reference>
<dbReference type="Proteomes" id="UP000307140">
    <property type="component" value="Unassembled WGS sequence"/>
</dbReference>
<accession>A0A5S3NBU8</accession>
<protein>
    <submittedName>
        <fullName evidence="1">Uncharacterized protein</fullName>
    </submittedName>
</protein>